<evidence type="ECO:0000256" key="1">
    <source>
        <dbReference type="SAM" id="Phobius"/>
    </source>
</evidence>
<evidence type="ECO:0000256" key="2">
    <source>
        <dbReference type="SAM" id="SignalP"/>
    </source>
</evidence>
<reference evidence="3 4" key="1">
    <citation type="submission" date="2019-02" db="EMBL/GenBank/DDBJ databases">
        <title>Isolation and identification of novel species under the genus Muribaculum.</title>
        <authorList>
            <person name="Miyake S."/>
            <person name="Ding Y."/>
            <person name="Low A."/>
            <person name="Soh M."/>
            <person name="Seedorf H."/>
        </authorList>
    </citation>
    <scope>NUCLEOTIDE SEQUENCE [LARGE SCALE GENOMIC DNA]</scope>
    <source>
        <strain evidence="3 4">TLL-A4</strain>
    </source>
</reference>
<accession>A0A4V1D1Y1</accession>
<evidence type="ECO:0000313" key="4">
    <source>
        <dbReference type="Proteomes" id="UP000297031"/>
    </source>
</evidence>
<feature type="transmembrane region" description="Helical" evidence="1">
    <location>
        <begin position="169"/>
        <end position="191"/>
    </location>
</feature>
<keyword evidence="2" id="KW-0732">Signal</keyword>
<evidence type="ECO:0000313" key="3">
    <source>
        <dbReference type="EMBL" id="QCD36788.1"/>
    </source>
</evidence>
<feature type="signal peptide" evidence="2">
    <location>
        <begin position="1"/>
        <end position="23"/>
    </location>
</feature>
<keyword evidence="1" id="KW-0472">Membrane</keyword>
<organism evidence="3 4">
    <name type="scientific">Muribaculum gordoncarteri</name>
    <dbReference type="NCBI Taxonomy" id="2530390"/>
    <lineage>
        <taxon>Bacteria</taxon>
        <taxon>Pseudomonadati</taxon>
        <taxon>Bacteroidota</taxon>
        <taxon>Bacteroidia</taxon>
        <taxon>Bacteroidales</taxon>
        <taxon>Muribaculaceae</taxon>
        <taxon>Muribaculum</taxon>
    </lineage>
</organism>
<keyword evidence="4" id="KW-1185">Reference proteome</keyword>
<keyword evidence="1" id="KW-0812">Transmembrane</keyword>
<keyword evidence="1" id="KW-1133">Transmembrane helix</keyword>
<gene>
    <name evidence="3" type="ORF">E7746_13330</name>
</gene>
<dbReference type="RefSeq" id="WP_238337239.1">
    <property type="nucleotide sequence ID" value="NZ_CP039393.1"/>
</dbReference>
<proteinExistence type="predicted"/>
<protein>
    <submittedName>
        <fullName evidence="3">Uncharacterized protein</fullName>
    </submittedName>
</protein>
<dbReference type="AlphaFoldDB" id="A0A4V1D1Y1"/>
<dbReference type="EMBL" id="CP039393">
    <property type="protein sequence ID" value="QCD36788.1"/>
    <property type="molecule type" value="Genomic_DNA"/>
</dbReference>
<feature type="chain" id="PRO_5020184886" evidence="2">
    <location>
        <begin position="24"/>
        <end position="353"/>
    </location>
</feature>
<sequence length="353" mass="40112">MQNIRHVMVVAAALSAVIGTLSAGATNIVTYTLLDSVTTTADELIMTFRRICNENDRTNILFDLTSSNAPFTIYKVEWTNGGVLNEPLEPFSLIAQGDDIEGKSSRWHISLDFPFSDAFHEEDVLLLTTDRGVIYCPTSRAGQLQRTIDLLRYDYEKELDSTKRSSRNAWTILGIVVCMAVAAGVIVAIVVRRRFVRKRKEIEELSLLVVERSDRNRELQAKIDTLYGSSLDTLNMLCNEYFEKNESDRVKLSLYNEVEKHILALRDSKSVTQLEDIVNTYLDGIILKVRQQIPSLSAGDIKFLTYLYAGFSPRAVCIFTDIKIKNFYNRRSRLKERILDSGAPDRLLFVSKM</sequence>
<name>A0A4V1D1Y1_9BACT</name>
<dbReference type="Proteomes" id="UP000297031">
    <property type="component" value="Chromosome"/>
</dbReference>
<dbReference type="KEGG" id="mgod:E7746_13330"/>